<dbReference type="Proteomes" id="UP000599179">
    <property type="component" value="Unassembled WGS sequence"/>
</dbReference>
<comment type="caution">
    <text evidence="1">The sequence shown here is derived from an EMBL/GenBank/DDBJ whole genome shotgun (WGS) entry which is preliminary data.</text>
</comment>
<dbReference type="EMBL" id="BMGM01000002">
    <property type="protein sequence ID" value="GGE27404.1"/>
    <property type="molecule type" value="Genomic_DNA"/>
</dbReference>
<gene>
    <name evidence="1" type="ORF">GCM10010832_05130</name>
</gene>
<proteinExistence type="predicted"/>
<evidence type="ECO:0000313" key="1">
    <source>
        <dbReference type="EMBL" id="GGE27404.1"/>
    </source>
</evidence>
<organism evidence="1 2">
    <name type="scientific">Psychroflexus planctonicus</name>
    <dbReference type="NCBI Taxonomy" id="1526575"/>
    <lineage>
        <taxon>Bacteria</taxon>
        <taxon>Pseudomonadati</taxon>
        <taxon>Bacteroidota</taxon>
        <taxon>Flavobacteriia</taxon>
        <taxon>Flavobacteriales</taxon>
        <taxon>Flavobacteriaceae</taxon>
        <taxon>Psychroflexus</taxon>
    </lineage>
</organism>
<protein>
    <submittedName>
        <fullName evidence="1">Uncharacterized protein</fullName>
    </submittedName>
</protein>
<sequence>MKKTLLFISFTLITTICFGQNLFFIGDNSYPCTEAVTLYSNRTDKSIYLDIVFAKDNEKGFLVLSTQSRDGSVRIKDKLLIYLDDGSVITCLDRNIFDNVDFIATTVYYLTKEELKKMKTSNINTIRFSIKCSDCLHSSEEGDFSATNKASNKSYSKKEKIDFTSIVKNLFN</sequence>
<name>A0ABQ1SEH5_9FLAO</name>
<keyword evidence="2" id="KW-1185">Reference proteome</keyword>
<accession>A0ABQ1SEH5</accession>
<reference evidence="2" key="1">
    <citation type="journal article" date="2019" name="Int. J. Syst. Evol. Microbiol.">
        <title>The Global Catalogue of Microorganisms (GCM) 10K type strain sequencing project: providing services to taxonomists for standard genome sequencing and annotation.</title>
        <authorList>
            <consortium name="The Broad Institute Genomics Platform"/>
            <consortium name="The Broad Institute Genome Sequencing Center for Infectious Disease"/>
            <person name="Wu L."/>
            <person name="Ma J."/>
        </authorList>
    </citation>
    <scope>NUCLEOTIDE SEQUENCE [LARGE SCALE GENOMIC DNA]</scope>
    <source>
        <strain evidence="2">CGMCC 1.12931</strain>
    </source>
</reference>
<dbReference type="RefSeq" id="WP_188457525.1">
    <property type="nucleotide sequence ID" value="NZ_BMGM01000002.1"/>
</dbReference>
<evidence type="ECO:0000313" key="2">
    <source>
        <dbReference type="Proteomes" id="UP000599179"/>
    </source>
</evidence>